<proteinExistence type="inferred from homology"/>
<evidence type="ECO:0000313" key="7">
    <source>
        <dbReference type="Proteomes" id="UP000289856"/>
    </source>
</evidence>
<sequence>MKKKQSLKKLLTLIFSMVIILSAVLLPVGSKNIASANNAINVNIDMGNVIKDIDPMAYGLNATGLFIPSFTANEDYLENVKYLGGNGLIRMHSWSMVDNGLSVASWVNSDMSWNAAKIATTLAPVSGRYNIMINIPLGPDGALGSSNFEAWKTNFANWAAELVEIVNINNHFGVKYWEVPNEQEITFNNTGLNSSQMAQLLTAASRAMKAIDPTIKFGGPATADIEQNYNLLLDTVRNSYNDIDFLSFHTYSGSGIDPSRMQTDSGAYDHAMRQGQATKQFREDLDALNLGKYIPIYLDEYNISWDHDERMHGNKENVYDALIVAGLIGGSADIVNFWHAEGSYMGLMNDQNQLYSNSSMHYLFNRYFEGQVVSAQSADDTKIVAYATKDTNRKSLLIINRTASEQTVKPNLTGWAPDNLDMYQFAGSGSTGPTFINWASVSAAGITVPDNSVTILTAGSSPNMISGIKYKLTAKISGKALSIDGASTADGANVSQDAFNSAAAQKWFIEDAGDDSYKIINANSGKYLSVDASGQNVVQQVYSAGLFSR</sequence>
<accession>A0A3T1DBM0</accession>
<feature type="domain" description="Glycosyl hydrolases family 39 N-terminal catalytic" evidence="4">
    <location>
        <begin position="172"/>
        <end position="336"/>
    </location>
</feature>
<dbReference type="AlphaFoldDB" id="A0A3T1DBM0"/>
<evidence type="ECO:0000256" key="1">
    <source>
        <dbReference type="ARBA" id="ARBA00008875"/>
    </source>
</evidence>
<dbReference type="Pfam" id="PF14200">
    <property type="entry name" value="RicinB_lectin_2"/>
    <property type="match status" value="1"/>
</dbReference>
<feature type="domain" description="Ricin B lectin" evidence="5">
    <location>
        <begin position="469"/>
        <end position="539"/>
    </location>
</feature>
<dbReference type="InterPro" id="IPR000772">
    <property type="entry name" value="Ricin_B_lectin"/>
</dbReference>
<keyword evidence="7" id="KW-1185">Reference proteome</keyword>
<protein>
    <submittedName>
        <fullName evidence="6">Uncharacterized protein</fullName>
    </submittedName>
</protein>
<gene>
    <name evidence="6" type="ORF">KCTCHS21_48910</name>
</gene>
<dbReference type="SUPFAM" id="SSF51445">
    <property type="entry name" value="(Trans)glycosidases"/>
    <property type="match status" value="1"/>
</dbReference>
<name>A0A3T1DBM0_9BACL</name>
<dbReference type="InterPro" id="IPR051923">
    <property type="entry name" value="Glycosyl_Hydrolase_39"/>
</dbReference>
<evidence type="ECO:0000256" key="3">
    <source>
        <dbReference type="ARBA" id="ARBA00023295"/>
    </source>
</evidence>
<evidence type="ECO:0000259" key="4">
    <source>
        <dbReference type="Pfam" id="PF01229"/>
    </source>
</evidence>
<dbReference type="OrthoDB" id="9776971at2"/>
<dbReference type="EMBL" id="AP019400">
    <property type="protein sequence ID" value="BBI35492.1"/>
    <property type="molecule type" value="Genomic_DNA"/>
</dbReference>
<dbReference type="CDD" id="cd00161">
    <property type="entry name" value="beta-trefoil_Ricin-like"/>
    <property type="match status" value="1"/>
</dbReference>
<keyword evidence="2" id="KW-0378">Hydrolase</keyword>
<dbReference type="Proteomes" id="UP000289856">
    <property type="component" value="Chromosome"/>
</dbReference>
<evidence type="ECO:0000313" key="6">
    <source>
        <dbReference type="EMBL" id="BBI35492.1"/>
    </source>
</evidence>
<dbReference type="PANTHER" id="PTHR12631">
    <property type="entry name" value="ALPHA-L-IDURONIDASE"/>
    <property type="match status" value="1"/>
</dbReference>
<comment type="similarity">
    <text evidence="1">Belongs to the glycosyl hydrolase 39 family.</text>
</comment>
<dbReference type="InterPro" id="IPR035992">
    <property type="entry name" value="Ricin_B-like_lectins"/>
</dbReference>
<dbReference type="PANTHER" id="PTHR12631:SF10">
    <property type="entry name" value="BETA-XYLOSIDASE-LIKE PROTEIN-RELATED"/>
    <property type="match status" value="1"/>
</dbReference>
<organism evidence="6 7">
    <name type="scientific">Cohnella abietis</name>
    <dbReference type="NCBI Taxonomy" id="2507935"/>
    <lineage>
        <taxon>Bacteria</taxon>
        <taxon>Bacillati</taxon>
        <taxon>Bacillota</taxon>
        <taxon>Bacilli</taxon>
        <taxon>Bacillales</taxon>
        <taxon>Paenibacillaceae</taxon>
        <taxon>Cohnella</taxon>
    </lineage>
</organism>
<dbReference type="Gene3D" id="2.80.10.50">
    <property type="match status" value="1"/>
</dbReference>
<evidence type="ECO:0000256" key="2">
    <source>
        <dbReference type="ARBA" id="ARBA00022801"/>
    </source>
</evidence>
<dbReference type="Pfam" id="PF01229">
    <property type="entry name" value="Glyco_hydro_39"/>
    <property type="match status" value="1"/>
</dbReference>
<evidence type="ECO:0000259" key="5">
    <source>
        <dbReference type="Pfam" id="PF14200"/>
    </source>
</evidence>
<dbReference type="RefSeq" id="WP_130614203.1">
    <property type="nucleotide sequence ID" value="NZ_AP019400.1"/>
</dbReference>
<reference evidence="6 7" key="1">
    <citation type="submission" date="2019-01" db="EMBL/GenBank/DDBJ databases">
        <title>Complete genome sequence of Cohnella hallensis HS21 isolated from Korean fir (Abies koreana) rhizospheric soil.</title>
        <authorList>
            <person name="Jiang L."/>
            <person name="Kang S.W."/>
            <person name="Kim S."/>
            <person name="Jung J."/>
            <person name="Kim C.Y."/>
            <person name="Kim D.H."/>
            <person name="Kim S.W."/>
            <person name="Lee J."/>
        </authorList>
    </citation>
    <scope>NUCLEOTIDE SEQUENCE [LARGE SCALE GENOMIC DNA]</scope>
    <source>
        <strain evidence="6 7">HS21</strain>
    </source>
</reference>
<dbReference type="InterPro" id="IPR049166">
    <property type="entry name" value="GH39_cat"/>
</dbReference>
<dbReference type="SUPFAM" id="SSF50370">
    <property type="entry name" value="Ricin B-like lectins"/>
    <property type="match status" value="1"/>
</dbReference>
<dbReference type="Gene3D" id="3.20.20.80">
    <property type="entry name" value="Glycosidases"/>
    <property type="match status" value="1"/>
</dbReference>
<keyword evidence="3" id="KW-0326">Glycosidase</keyword>
<dbReference type="InterPro" id="IPR017853">
    <property type="entry name" value="GH"/>
</dbReference>
<dbReference type="GO" id="GO:0004553">
    <property type="term" value="F:hydrolase activity, hydrolyzing O-glycosyl compounds"/>
    <property type="evidence" value="ECO:0007669"/>
    <property type="project" value="TreeGrafter"/>
</dbReference>
<dbReference type="KEGG" id="cohn:KCTCHS21_48910"/>